<comment type="caution">
    <text evidence="2">The sequence shown here is derived from an EMBL/GenBank/DDBJ whole genome shotgun (WGS) entry which is preliminary data.</text>
</comment>
<reference evidence="3" key="1">
    <citation type="journal article" date="2019" name="Int. J. Syst. Evol. Microbiol.">
        <title>The Global Catalogue of Microorganisms (GCM) 10K type strain sequencing project: providing services to taxonomists for standard genome sequencing and annotation.</title>
        <authorList>
            <consortium name="The Broad Institute Genomics Platform"/>
            <consortium name="The Broad Institute Genome Sequencing Center for Infectious Disease"/>
            <person name="Wu L."/>
            <person name="Ma J."/>
        </authorList>
    </citation>
    <scope>NUCLEOTIDE SEQUENCE [LARGE SCALE GENOMIC DNA]</scope>
    <source>
        <strain evidence="3">CGMCC 1.19062</strain>
    </source>
</reference>
<dbReference type="EMBL" id="JBHUIP010000003">
    <property type="protein sequence ID" value="MFD2262292.1"/>
    <property type="molecule type" value="Genomic_DNA"/>
</dbReference>
<organism evidence="2 3">
    <name type="scientific">Lacibacterium aquatile</name>
    <dbReference type="NCBI Taxonomy" id="1168082"/>
    <lineage>
        <taxon>Bacteria</taxon>
        <taxon>Pseudomonadati</taxon>
        <taxon>Pseudomonadota</taxon>
        <taxon>Alphaproteobacteria</taxon>
        <taxon>Rhodospirillales</taxon>
        <taxon>Rhodospirillaceae</taxon>
    </lineage>
</organism>
<feature type="transmembrane region" description="Helical" evidence="1">
    <location>
        <begin position="24"/>
        <end position="56"/>
    </location>
</feature>
<evidence type="ECO:0000256" key="1">
    <source>
        <dbReference type="SAM" id="Phobius"/>
    </source>
</evidence>
<evidence type="ECO:0000313" key="2">
    <source>
        <dbReference type="EMBL" id="MFD2262292.1"/>
    </source>
</evidence>
<gene>
    <name evidence="2" type="ORF">ACFSM5_05285</name>
</gene>
<sequence>MKQEHTPTDKSPVFMASFDWRRLLILHVILAVGVTASFPMPWNFGLGIFVLALYWIRQRFFNHPAVILEGEISTFRPLGHLYTGKTKMVNVRGAGKNMVTGGWMTVDLKSFGRRRLTIFPLEDPYTVAATLKASSAHYQAVDRGEA</sequence>
<dbReference type="RefSeq" id="WP_379875219.1">
    <property type="nucleotide sequence ID" value="NZ_JBHUIP010000003.1"/>
</dbReference>
<protein>
    <recommendedName>
        <fullName evidence="4">PH domain-containing protein</fullName>
    </recommendedName>
</protein>
<dbReference type="Proteomes" id="UP001597295">
    <property type="component" value="Unassembled WGS sequence"/>
</dbReference>
<keyword evidence="1" id="KW-0812">Transmembrane</keyword>
<proteinExistence type="predicted"/>
<evidence type="ECO:0008006" key="4">
    <source>
        <dbReference type="Google" id="ProtNLM"/>
    </source>
</evidence>
<keyword evidence="3" id="KW-1185">Reference proteome</keyword>
<keyword evidence="1" id="KW-1133">Transmembrane helix</keyword>
<evidence type="ECO:0000313" key="3">
    <source>
        <dbReference type="Proteomes" id="UP001597295"/>
    </source>
</evidence>
<keyword evidence="1" id="KW-0472">Membrane</keyword>
<name>A0ABW5DMM9_9PROT</name>
<accession>A0ABW5DMM9</accession>